<reference evidence="2" key="1">
    <citation type="submission" date="2016-09" db="EMBL/GenBank/DDBJ databases">
        <title>Streptomyces puniciscabiei strain:TW1S1 Genome sequencing and assembly.</title>
        <authorList>
            <person name="Kim M.-K."/>
            <person name="Kim S.B."/>
        </authorList>
    </citation>
    <scope>NUCLEOTIDE SEQUENCE [LARGE SCALE GENOMIC DNA]</scope>
    <source>
        <strain evidence="2">TW1S1</strain>
    </source>
</reference>
<protein>
    <submittedName>
        <fullName evidence="1">Uncharacterized protein</fullName>
    </submittedName>
</protein>
<evidence type="ECO:0000313" key="1">
    <source>
        <dbReference type="EMBL" id="AOR30089.1"/>
    </source>
</evidence>
<dbReference type="AlphaFoldDB" id="A0A1D7Y3Y0"/>
<keyword evidence="2" id="KW-1185">Reference proteome</keyword>
<dbReference type="KEGG" id="spun:BFF78_02495"/>
<organism evidence="1 2">
    <name type="scientific">Streptomyces fodineus</name>
    <dbReference type="NCBI Taxonomy" id="1904616"/>
    <lineage>
        <taxon>Bacteria</taxon>
        <taxon>Bacillati</taxon>
        <taxon>Actinomycetota</taxon>
        <taxon>Actinomycetes</taxon>
        <taxon>Kitasatosporales</taxon>
        <taxon>Streptomycetaceae</taxon>
        <taxon>Streptomyces</taxon>
    </lineage>
</organism>
<sequence>MMHGEPDDSADVREARRLLATEWRVDTDAILEGARRLIAQGPRYADEAARRLALVFTDNHHPGSARRIEAARLRAALGGDHLLGAMGSLRLVVNEYRGYGEEPDNIDGACAPARLAPEYRAEGAWVLRRMLGGHVGRLDDGDRAYALPRLAELRGLVLMPELPGEGRDFPAHGLAHGVEARWLEGRGTVAGRQAGRQAGPALVVREPRASYGRGCHRRRIHLAARRRPVR</sequence>
<accession>A0A1D7Y3Y0</accession>
<dbReference type="EMBL" id="CP017248">
    <property type="protein sequence ID" value="AOR30089.1"/>
    <property type="molecule type" value="Genomic_DNA"/>
</dbReference>
<proteinExistence type="predicted"/>
<dbReference type="RefSeq" id="WP_069776743.1">
    <property type="nucleotide sequence ID" value="NZ_CP017248.1"/>
</dbReference>
<name>A0A1D7Y3Y0_9ACTN</name>
<gene>
    <name evidence="1" type="ORF">BFF78_02495</name>
</gene>
<evidence type="ECO:0000313" key="2">
    <source>
        <dbReference type="Proteomes" id="UP000094960"/>
    </source>
</evidence>
<dbReference type="Proteomes" id="UP000094960">
    <property type="component" value="Chromosome"/>
</dbReference>